<feature type="compositionally biased region" description="Basic and acidic residues" evidence="10">
    <location>
        <begin position="549"/>
        <end position="559"/>
    </location>
</feature>
<evidence type="ECO:0000256" key="3">
    <source>
        <dbReference type="ARBA" id="ARBA00022679"/>
    </source>
</evidence>
<dbReference type="EC" id="2.7.11.1" evidence="1"/>
<evidence type="ECO:0000256" key="1">
    <source>
        <dbReference type="ARBA" id="ARBA00012513"/>
    </source>
</evidence>
<evidence type="ECO:0000256" key="9">
    <source>
        <dbReference type="SAM" id="Coils"/>
    </source>
</evidence>
<evidence type="ECO:0000256" key="5">
    <source>
        <dbReference type="ARBA" id="ARBA00022777"/>
    </source>
</evidence>
<evidence type="ECO:0000256" key="8">
    <source>
        <dbReference type="ARBA" id="ARBA00048679"/>
    </source>
</evidence>
<gene>
    <name evidence="12" type="ORF">HS088_TW14G01018</name>
</gene>
<keyword evidence="5" id="KW-0418">Kinase</keyword>
<keyword evidence="13" id="KW-1185">Reference proteome</keyword>
<keyword evidence="9" id="KW-0175">Coiled coil</keyword>
<organism evidence="12 13">
    <name type="scientific">Tripterygium wilfordii</name>
    <name type="common">Thunder God vine</name>
    <dbReference type="NCBI Taxonomy" id="458696"/>
    <lineage>
        <taxon>Eukaryota</taxon>
        <taxon>Viridiplantae</taxon>
        <taxon>Streptophyta</taxon>
        <taxon>Embryophyta</taxon>
        <taxon>Tracheophyta</taxon>
        <taxon>Spermatophyta</taxon>
        <taxon>Magnoliopsida</taxon>
        <taxon>eudicotyledons</taxon>
        <taxon>Gunneridae</taxon>
        <taxon>Pentapetalae</taxon>
        <taxon>rosids</taxon>
        <taxon>fabids</taxon>
        <taxon>Celastrales</taxon>
        <taxon>Celastraceae</taxon>
        <taxon>Tripterygium</taxon>
    </lineage>
</organism>
<reference evidence="12 13" key="1">
    <citation type="journal article" date="2020" name="Nat. Commun.">
        <title>Genome of Tripterygium wilfordii and identification of cytochrome P450 involved in triptolide biosynthesis.</title>
        <authorList>
            <person name="Tu L."/>
            <person name="Su P."/>
            <person name="Zhang Z."/>
            <person name="Gao L."/>
            <person name="Wang J."/>
            <person name="Hu T."/>
            <person name="Zhou J."/>
            <person name="Zhang Y."/>
            <person name="Zhao Y."/>
            <person name="Liu Y."/>
            <person name="Song Y."/>
            <person name="Tong Y."/>
            <person name="Lu Y."/>
            <person name="Yang J."/>
            <person name="Xu C."/>
            <person name="Jia M."/>
            <person name="Peters R.J."/>
            <person name="Huang L."/>
            <person name="Gao W."/>
        </authorList>
    </citation>
    <scope>NUCLEOTIDE SEQUENCE [LARGE SCALE GENOMIC DNA]</scope>
    <source>
        <strain evidence="13">cv. XIE 37</strain>
        <tissue evidence="12">Leaf</tissue>
    </source>
</reference>
<dbReference type="InterPro" id="IPR011009">
    <property type="entry name" value="Kinase-like_dom_sf"/>
</dbReference>
<dbReference type="Pfam" id="PF00069">
    <property type="entry name" value="Pkinase"/>
    <property type="match status" value="1"/>
</dbReference>
<evidence type="ECO:0000256" key="10">
    <source>
        <dbReference type="SAM" id="MobiDB-lite"/>
    </source>
</evidence>
<evidence type="ECO:0000313" key="13">
    <source>
        <dbReference type="Proteomes" id="UP000593562"/>
    </source>
</evidence>
<dbReference type="Gene3D" id="3.10.20.90">
    <property type="entry name" value="Phosphatidylinositol 3-kinase Catalytic Subunit, Chain A, domain 1"/>
    <property type="match status" value="1"/>
</dbReference>
<dbReference type="SUPFAM" id="SSF56112">
    <property type="entry name" value="Protein kinase-like (PK-like)"/>
    <property type="match status" value="1"/>
</dbReference>
<dbReference type="InterPro" id="IPR000719">
    <property type="entry name" value="Prot_kinase_dom"/>
</dbReference>
<dbReference type="InterPro" id="IPR008271">
    <property type="entry name" value="Ser/Thr_kinase_AS"/>
</dbReference>
<evidence type="ECO:0000256" key="6">
    <source>
        <dbReference type="ARBA" id="ARBA00022840"/>
    </source>
</evidence>
<evidence type="ECO:0000256" key="2">
    <source>
        <dbReference type="ARBA" id="ARBA00022527"/>
    </source>
</evidence>
<keyword evidence="4" id="KW-0547">Nucleotide-binding</keyword>
<dbReference type="Gene3D" id="1.10.510.10">
    <property type="entry name" value="Transferase(Phosphotransferase) domain 1"/>
    <property type="match status" value="1"/>
</dbReference>
<comment type="caution">
    <text evidence="12">The sequence shown here is derived from an EMBL/GenBank/DDBJ whole genome shotgun (WGS) entry which is preliminary data.</text>
</comment>
<dbReference type="CDD" id="cd13983">
    <property type="entry name" value="STKc_WNK"/>
    <property type="match status" value="1"/>
</dbReference>
<dbReference type="OrthoDB" id="4062651at2759"/>
<accession>A0A7J7CRZ2</accession>
<dbReference type="PROSITE" id="PS00108">
    <property type="entry name" value="PROTEIN_KINASE_ST"/>
    <property type="match status" value="1"/>
</dbReference>
<comment type="catalytic activity">
    <reaction evidence="8">
        <text>L-seryl-[protein] + ATP = O-phospho-L-seryl-[protein] + ADP + H(+)</text>
        <dbReference type="Rhea" id="RHEA:17989"/>
        <dbReference type="Rhea" id="RHEA-COMP:9863"/>
        <dbReference type="Rhea" id="RHEA-COMP:11604"/>
        <dbReference type="ChEBI" id="CHEBI:15378"/>
        <dbReference type="ChEBI" id="CHEBI:29999"/>
        <dbReference type="ChEBI" id="CHEBI:30616"/>
        <dbReference type="ChEBI" id="CHEBI:83421"/>
        <dbReference type="ChEBI" id="CHEBI:456216"/>
        <dbReference type="EC" id="2.7.11.1"/>
    </reaction>
</comment>
<dbReference type="PROSITE" id="PS50011">
    <property type="entry name" value="PROTEIN_KINASE_DOM"/>
    <property type="match status" value="1"/>
</dbReference>
<keyword evidence="6" id="KW-0067">ATP-binding</keyword>
<dbReference type="SMART" id="SM00220">
    <property type="entry name" value="S_TKc"/>
    <property type="match status" value="1"/>
</dbReference>
<dbReference type="InterPro" id="IPR050588">
    <property type="entry name" value="WNK_Ser-Thr_kinase"/>
</dbReference>
<dbReference type="Gene3D" id="3.30.200.20">
    <property type="entry name" value="Phosphorylase Kinase, domain 1"/>
    <property type="match status" value="1"/>
</dbReference>
<dbReference type="PANTHER" id="PTHR13902">
    <property type="entry name" value="SERINE/THREONINE-PROTEIN KINASE WNK WITH NO LYSINE -RELATED"/>
    <property type="match status" value="1"/>
</dbReference>
<feature type="region of interest" description="Disordered" evidence="10">
    <location>
        <begin position="549"/>
        <end position="577"/>
    </location>
</feature>
<dbReference type="GO" id="GO:0004674">
    <property type="term" value="F:protein serine/threonine kinase activity"/>
    <property type="evidence" value="ECO:0007669"/>
    <property type="project" value="UniProtKB-KW"/>
</dbReference>
<dbReference type="InterPro" id="IPR024678">
    <property type="entry name" value="Kinase_OSR1/WNK_CCT"/>
</dbReference>
<comment type="catalytic activity">
    <reaction evidence="7">
        <text>L-threonyl-[protein] + ATP = O-phospho-L-threonyl-[protein] + ADP + H(+)</text>
        <dbReference type="Rhea" id="RHEA:46608"/>
        <dbReference type="Rhea" id="RHEA-COMP:11060"/>
        <dbReference type="Rhea" id="RHEA-COMP:11605"/>
        <dbReference type="ChEBI" id="CHEBI:15378"/>
        <dbReference type="ChEBI" id="CHEBI:30013"/>
        <dbReference type="ChEBI" id="CHEBI:30616"/>
        <dbReference type="ChEBI" id="CHEBI:61977"/>
        <dbReference type="ChEBI" id="CHEBI:456216"/>
        <dbReference type="EC" id="2.7.11.1"/>
    </reaction>
</comment>
<name>A0A7J7CRZ2_TRIWF</name>
<protein>
    <recommendedName>
        <fullName evidence="1">non-specific serine/threonine protein kinase</fullName>
        <ecNumber evidence="1">2.7.11.1</ecNumber>
    </recommendedName>
</protein>
<dbReference type="AlphaFoldDB" id="A0A7J7CRZ2"/>
<dbReference type="FunFam" id="1.10.510.10:FF:000046">
    <property type="entry name" value="probable serine/threonine-protein kinase WNK9"/>
    <property type="match status" value="1"/>
</dbReference>
<dbReference type="FunFam" id="3.30.200.20:FF:000075">
    <property type="entry name" value="Probable serine/threonine-protein kinase WNK1"/>
    <property type="match status" value="1"/>
</dbReference>
<evidence type="ECO:0000259" key="11">
    <source>
        <dbReference type="PROSITE" id="PS50011"/>
    </source>
</evidence>
<dbReference type="EMBL" id="JAAARO010000014">
    <property type="protein sequence ID" value="KAF5736863.1"/>
    <property type="molecule type" value="Genomic_DNA"/>
</dbReference>
<evidence type="ECO:0000256" key="4">
    <source>
        <dbReference type="ARBA" id="ARBA00022741"/>
    </source>
</evidence>
<dbReference type="InParanoid" id="A0A7J7CRZ2"/>
<keyword evidence="2" id="KW-0723">Serine/threonine-protein kinase</keyword>
<evidence type="ECO:0000313" key="12">
    <source>
        <dbReference type="EMBL" id="KAF5736863.1"/>
    </source>
</evidence>
<dbReference type="GO" id="GO:0005524">
    <property type="term" value="F:ATP binding"/>
    <property type="evidence" value="ECO:0007669"/>
    <property type="project" value="UniProtKB-KW"/>
</dbReference>
<dbReference type="Proteomes" id="UP000593562">
    <property type="component" value="Unassembled WGS sequence"/>
</dbReference>
<evidence type="ECO:0000256" key="7">
    <source>
        <dbReference type="ARBA" id="ARBA00047899"/>
    </source>
</evidence>
<proteinExistence type="predicted"/>
<feature type="domain" description="Protein kinase" evidence="11">
    <location>
        <begin position="24"/>
        <end position="281"/>
    </location>
</feature>
<dbReference type="Pfam" id="PF12202">
    <property type="entry name" value="OSR1_C"/>
    <property type="match status" value="1"/>
</dbReference>
<keyword evidence="3" id="KW-0808">Transferase</keyword>
<sequence length="715" mass="81171">MNGFTTFEPDDSEYVEVDPTGRYGRYNEILGKGASKIVYRAFDEYEGIEVAWNQVKLHDFLQKPEDMERLYCEIHLLKTLKHENIMKLYTSWVDIANRNINFVTEMFTSGTLRQYRVKHKKVNIRAVKHWCRQILKGLLYLHSCEPPVIHRDLKCDNIFVNGNQGEIKIGDLGLAAILRKSHAARCVGTPEFMAPEVYEEEYNELVDIYAFGMCILEMVTFEYPYSECTHPAQIYKKVISGKKPEALYKVKDPEVRQFVEKCLATVPCRLTAMELLKDPFLLDDSSDSRPLLYLREYDELGHPLQPPTYGNDHQQYASYSDYVPQDDFDYNPLEFKMDEHLADVDITIKGSVGDDDGIFLRLRIADKDGRIRNIYFPFDIKSDTALSVATEMVAELDFAEQDVMKIAEMIDGEIAALVPEWNQGSQGLGAEEVPEHASENICNHCTPNGYLLDNASASKNLQVLKCSKHGCAAVHGRFEEVTYQVEGREQCAVHDPQDSSGQSDDINYTDIWAQRDGWETSLHESREIRSNEAYDLLDDQPCEEEEKVINIDRKGESKGRKSSSSNPPASHAFSDDYENEIRQELRWLKARYQIQLRQLTNQQMKVKSKSSGLTSANLGHRKKSVVPMPPISPQVRIENSEHVLAYLASKKHLTSGFAGHADKSHPDSPEVQMCGAIDGSLSPDEIITAKSFYTGVLLPHSLQRATSLPVDAVDV</sequence>
<feature type="coiled-coil region" evidence="9">
    <location>
        <begin position="582"/>
        <end position="609"/>
    </location>
</feature>